<dbReference type="InterPro" id="IPR028976">
    <property type="entry name" value="CheC-like_sf"/>
</dbReference>
<sequence>MTKQVSNLITHVLNGTIQSVKKVVPVPINVTRPTLFTEPFIQDSIGVLIGLTGDVLGRVMIVGDEKIFMGISEKMYGMQLTGDMLESFSGELGNMIVGNLITNLGENRLTIDITPPTVFIGETKISGFDKALKLPISIEQMGELDIFLILENS</sequence>
<dbReference type="CDD" id="cd17906">
    <property type="entry name" value="CheX"/>
    <property type="match status" value="1"/>
</dbReference>
<dbReference type="EMBL" id="CP106878">
    <property type="protein sequence ID" value="WAA11083.1"/>
    <property type="molecule type" value="Genomic_DNA"/>
</dbReference>
<reference evidence="3" key="1">
    <citation type="submission" date="2022-09" db="EMBL/GenBank/DDBJ databases">
        <title>Complete Genomes of Fervidibacillus albus and Fervidibacillus halotolerans isolated from tidal flat sediments.</title>
        <authorList>
            <person name="Kwon K.K."/>
            <person name="Yang S.-H."/>
            <person name="Park M.J."/>
            <person name="Oh H.-M."/>
        </authorList>
    </citation>
    <scope>NUCLEOTIDE SEQUENCE</scope>
    <source>
        <strain evidence="3">MEBiC13591</strain>
    </source>
</reference>
<keyword evidence="1" id="KW-0145">Chemotaxis</keyword>
<dbReference type="PANTHER" id="PTHR39452">
    <property type="entry name" value="CHEY-P PHOSPHATASE CHEX"/>
    <property type="match status" value="1"/>
</dbReference>
<dbReference type="PANTHER" id="PTHR39452:SF1">
    <property type="entry name" value="CHEY-P PHOSPHATASE CHEX"/>
    <property type="match status" value="1"/>
</dbReference>
<evidence type="ECO:0000259" key="2">
    <source>
        <dbReference type="Pfam" id="PF13690"/>
    </source>
</evidence>
<dbReference type="KEGG" id="faf:OE104_07210"/>
<dbReference type="RefSeq" id="WP_275418902.1">
    <property type="nucleotide sequence ID" value="NZ_CP106878.1"/>
</dbReference>
<feature type="domain" description="Chemotaxis phosphatase CheX-like" evidence="2">
    <location>
        <begin position="46"/>
        <end position="122"/>
    </location>
</feature>
<dbReference type="AlphaFoldDB" id="A0A9E8LWM8"/>
<name>A0A9E8LWM8_9BACI</name>
<dbReference type="InterPro" id="IPR028051">
    <property type="entry name" value="CheX-like_dom"/>
</dbReference>
<dbReference type="SUPFAM" id="SSF103039">
    <property type="entry name" value="CheC-like"/>
    <property type="match status" value="1"/>
</dbReference>
<evidence type="ECO:0000256" key="1">
    <source>
        <dbReference type="ARBA" id="ARBA00022500"/>
    </source>
</evidence>
<organism evidence="3 4">
    <name type="scientific">Fervidibacillus albus</name>
    <dbReference type="NCBI Taxonomy" id="2980026"/>
    <lineage>
        <taxon>Bacteria</taxon>
        <taxon>Bacillati</taxon>
        <taxon>Bacillota</taxon>
        <taxon>Bacilli</taxon>
        <taxon>Bacillales</taxon>
        <taxon>Bacillaceae</taxon>
        <taxon>Fervidibacillus</taxon>
    </lineage>
</organism>
<accession>A0A9E8LWM8</accession>
<gene>
    <name evidence="3" type="ORF">OE104_07210</name>
</gene>
<dbReference type="Pfam" id="PF13690">
    <property type="entry name" value="CheX"/>
    <property type="match status" value="1"/>
</dbReference>
<protein>
    <submittedName>
        <fullName evidence="3">Chemotaxis protein CheX</fullName>
    </submittedName>
</protein>
<dbReference type="GO" id="GO:0006935">
    <property type="term" value="P:chemotaxis"/>
    <property type="evidence" value="ECO:0007669"/>
    <property type="project" value="UniProtKB-KW"/>
</dbReference>
<evidence type="ECO:0000313" key="4">
    <source>
        <dbReference type="Proteomes" id="UP001164718"/>
    </source>
</evidence>
<proteinExistence type="predicted"/>
<dbReference type="Proteomes" id="UP001164718">
    <property type="component" value="Chromosome"/>
</dbReference>
<dbReference type="Gene3D" id="3.40.1550.10">
    <property type="entry name" value="CheC-like"/>
    <property type="match status" value="1"/>
</dbReference>
<dbReference type="InterPro" id="IPR038756">
    <property type="entry name" value="CheX-like"/>
</dbReference>
<keyword evidence="4" id="KW-1185">Reference proteome</keyword>
<evidence type="ECO:0000313" key="3">
    <source>
        <dbReference type="EMBL" id="WAA11083.1"/>
    </source>
</evidence>